<dbReference type="Pfam" id="PF04000">
    <property type="entry name" value="Sas10_Utp3"/>
    <property type="match status" value="1"/>
</dbReference>
<dbReference type="GO" id="GO:0000462">
    <property type="term" value="P:maturation of SSU-rRNA from tricistronic rRNA transcript (SSU-rRNA, 5.8S rRNA, LSU-rRNA)"/>
    <property type="evidence" value="ECO:0007669"/>
    <property type="project" value="TreeGrafter"/>
</dbReference>
<evidence type="ECO:0000313" key="3">
    <source>
        <dbReference type="Proteomes" id="UP000013776"/>
    </source>
</evidence>
<dbReference type="GO" id="GO:0032040">
    <property type="term" value="C:small-subunit processome"/>
    <property type="evidence" value="ECO:0007669"/>
    <property type="project" value="TreeGrafter"/>
</dbReference>
<keyword evidence="2" id="KW-0687">Ribonucleoprotein</keyword>
<feature type="compositionally biased region" description="Polar residues" evidence="1">
    <location>
        <begin position="194"/>
        <end position="210"/>
    </location>
</feature>
<keyword evidence="3" id="KW-1185">Reference proteome</keyword>
<feature type="compositionally biased region" description="Basic residues" evidence="1">
    <location>
        <begin position="297"/>
        <end position="313"/>
    </location>
</feature>
<dbReference type="OrthoDB" id="203440at2759"/>
<feature type="compositionally biased region" description="Basic and acidic residues" evidence="1">
    <location>
        <begin position="264"/>
        <end position="280"/>
    </location>
</feature>
<dbReference type="eggNOG" id="KOG3117">
    <property type="taxonomic scope" value="Eukaryota"/>
</dbReference>
<sequence>MENPEARLGDIKASFVGAKNSLPKSDILSGTKDGISLLSLKSHLLLSYLQHVAFYIILKLRGEKIDEGEFKKVVDQLIDLRVYLDKGVKPIETKLRYQIDKVIRAAERVTREGQLKDLDENARDALAYKPKPQALVVDKAEEAMDNDGIYRPPRIASTLPARELMARRRAPNNTLREFVDSELSAAPVAEPSIGSNIITQGRQGNSTIQSSRDRAHQSERDRYEEENYIRLPTTGKQKTGRRNDDIYGGEDFRVLDQELYDFGKGPRESLVDRSRKRAQEEREDGGDGPVPNGATGKFKKRKKVLAGRAKNRR</sequence>
<proteinExistence type="predicted"/>
<evidence type="ECO:0000256" key="1">
    <source>
        <dbReference type="SAM" id="MobiDB-lite"/>
    </source>
</evidence>
<dbReference type="PANTHER" id="PTHR13237">
    <property type="entry name" value="SOMETHING ABOUT SILENCING PROTEIN 10-RELATED"/>
    <property type="match status" value="1"/>
</dbReference>
<accession>R4X8Z9</accession>
<comment type="caution">
    <text evidence="2">The sequence shown here is derived from an EMBL/GenBank/DDBJ whole genome shotgun (WGS) entry which is preliminary data.</text>
</comment>
<gene>
    <name evidence="2" type="ORF">TAPDE_002059</name>
</gene>
<feature type="compositionally biased region" description="Basic and acidic residues" evidence="1">
    <location>
        <begin position="211"/>
        <end position="228"/>
    </location>
</feature>
<name>R4X8Z9_TAPDE</name>
<feature type="region of interest" description="Disordered" evidence="1">
    <location>
        <begin position="264"/>
        <end position="313"/>
    </location>
</feature>
<dbReference type="AlphaFoldDB" id="R4X8Z9"/>
<protein>
    <submittedName>
        <fullName evidence="2">U3 small nucleolar ribonucleoprotein protein Lcp5</fullName>
    </submittedName>
</protein>
<dbReference type="Proteomes" id="UP000013776">
    <property type="component" value="Unassembled WGS sequence"/>
</dbReference>
<organism evidence="2 3">
    <name type="scientific">Taphrina deformans (strain PYCC 5710 / ATCC 11124 / CBS 356.35 / IMI 108563 / JCM 9778 / NBRC 8474)</name>
    <name type="common">Peach leaf curl fungus</name>
    <name type="synonym">Lalaria deformans</name>
    <dbReference type="NCBI Taxonomy" id="1097556"/>
    <lineage>
        <taxon>Eukaryota</taxon>
        <taxon>Fungi</taxon>
        <taxon>Dikarya</taxon>
        <taxon>Ascomycota</taxon>
        <taxon>Taphrinomycotina</taxon>
        <taxon>Taphrinomycetes</taxon>
        <taxon>Taphrinales</taxon>
        <taxon>Taphrinaceae</taxon>
        <taxon>Taphrina</taxon>
    </lineage>
</organism>
<dbReference type="STRING" id="1097556.R4X8Z9"/>
<dbReference type="VEuPathDB" id="FungiDB:TAPDE_002059"/>
<dbReference type="InterPro" id="IPR007146">
    <property type="entry name" value="Sas10/Utp3/C1D"/>
</dbReference>
<reference evidence="2 3" key="1">
    <citation type="journal article" date="2013" name="MBio">
        <title>Genome sequencing of the plant pathogen Taphrina deformans, the causal agent of peach leaf curl.</title>
        <authorList>
            <person name="Cisse O.H."/>
            <person name="Almeida J.M.G.C.F."/>
            <person name="Fonseca A."/>
            <person name="Kumar A.A."/>
            <person name="Salojaervi J."/>
            <person name="Overmyer K."/>
            <person name="Hauser P.M."/>
            <person name="Pagni M."/>
        </authorList>
    </citation>
    <scope>NUCLEOTIDE SEQUENCE [LARGE SCALE GENOMIC DNA]</scope>
    <source>
        <strain evidence="3">PYCC 5710 / ATCC 11124 / CBS 356.35 / IMI 108563 / JCM 9778 / NBRC 8474</strain>
    </source>
</reference>
<feature type="region of interest" description="Disordered" evidence="1">
    <location>
        <begin position="194"/>
        <end position="247"/>
    </location>
</feature>
<dbReference type="PANTHER" id="PTHR13237:SF9">
    <property type="entry name" value="NEUROGUIDIN"/>
    <property type="match status" value="1"/>
</dbReference>
<evidence type="ECO:0000313" key="2">
    <source>
        <dbReference type="EMBL" id="CCG82118.1"/>
    </source>
</evidence>
<dbReference type="EMBL" id="CAHR02000071">
    <property type="protein sequence ID" value="CCG82118.1"/>
    <property type="molecule type" value="Genomic_DNA"/>
</dbReference>